<evidence type="ECO:0000313" key="2">
    <source>
        <dbReference type="Proteomes" id="UP000594873"/>
    </source>
</evidence>
<reference evidence="1 2" key="1">
    <citation type="submission" date="2020-11" db="EMBL/GenBank/DDBJ databases">
        <title>Genome seq and assembly of Sphingosinicella sp.</title>
        <authorList>
            <person name="Chhetri G."/>
        </authorList>
    </citation>
    <scope>NUCLEOTIDE SEQUENCE [LARGE SCALE GENOMIC DNA]</scope>
    <source>
        <strain evidence="1 2">UDD2</strain>
    </source>
</reference>
<organism evidence="1 2">
    <name type="scientific">Allosphingosinicella flava</name>
    <dbReference type="NCBI Taxonomy" id="2771430"/>
    <lineage>
        <taxon>Bacteria</taxon>
        <taxon>Pseudomonadati</taxon>
        <taxon>Pseudomonadota</taxon>
        <taxon>Alphaproteobacteria</taxon>
        <taxon>Sphingomonadales</taxon>
        <taxon>Sphingomonadaceae</taxon>
        <taxon>Allosphingosinicella</taxon>
    </lineage>
</organism>
<evidence type="ECO:0000313" key="1">
    <source>
        <dbReference type="EMBL" id="QPQ55212.1"/>
    </source>
</evidence>
<keyword evidence="2" id="KW-1185">Reference proteome</keyword>
<name>A0A7T2GJV7_9SPHN</name>
<accession>A0A7T2GJV7</accession>
<gene>
    <name evidence="1" type="ORF">IC614_00915</name>
</gene>
<protein>
    <submittedName>
        <fullName evidence="1">Uncharacterized protein</fullName>
    </submittedName>
</protein>
<dbReference type="EMBL" id="CP065592">
    <property type="protein sequence ID" value="QPQ55212.1"/>
    <property type="molecule type" value="Genomic_DNA"/>
</dbReference>
<sequence length="48" mass="5282">MTRSPLIFGRKSRRDPPLGAIAMSMGEDARLFGYTLLGGLVFFSTYLA</sequence>
<dbReference type="RefSeq" id="WP_200971887.1">
    <property type="nucleotide sequence ID" value="NZ_CP065592.1"/>
</dbReference>
<dbReference type="AlphaFoldDB" id="A0A7T2GJV7"/>
<proteinExistence type="predicted"/>
<dbReference type="Proteomes" id="UP000594873">
    <property type="component" value="Chromosome"/>
</dbReference>
<dbReference type="KEGG" id="sflv:IC614_00915"/>